<accession>A0AA95K2C4</accession>
<evidence type="ECO:0000313" key="7">
    <source>
        <dbReference type="EMBL" id="WGL93960.1"/>
    </source>
</evidence>
<geneLocation type="plasmid" evidence="7 8">
    <name>paIh3</name>
</geneLocation>
<evidence type="ECO:0000256" key="2">
    <source>
        <dbReference type="ARBA" id="ARBA00022692"/>
    </source>
</evidence>
<comment type="subcellular location">
    <subcellularLocation>
        <location evidence="1">Membrane</location>
        <topology evidence="1">Single-pass membrane protein</topology>
    </subcellularLocation>
</comment>
<evidence type="ECO:0000256" key="1">
    <source>
        <dbReference type="ARBA" id="ARBA00004167"/>
    </source>
</evidence>
<dbReference type="Gene3D" id="3.10.450.230">
    <property type="entry name" value="VirB8 protein"/>
    <property type="match status" value="1"/>
</dbReference>
<dbReference type="InterPro" id="IPR007430">
    <property type="entry name" value="VirB8"/>
</dbReference>
<dbReference type="EMBL" id="CP123493">
    <property type="protein sequence ID" value="WGL93960.1"/>
    <property type="molecule type" value="Genomic_DNA"/>
</dbReference>
<dbReference type="RefSeq" id="WP_280628390.1">
    <property type="nucleotide sequence ID" value="NZ_CP123493.1"/>
</dbReference>
<feature type="domain" description="Bacterial virulence protein VirB8" evidence="6">
    <location>
        <begin position="24"/>
        <end position="225"/>
    </location>
</feature>
<gene>
    <name evidence="7" type="ORF">QE207_01070</name>
</gene>
<evidence type="ECO:0000313" key="8">
    <source>
        <dbReference type="Proteomes" id="UP001177597"/>
    </source>
</evidence>
<keyword evidence="3 5" id="KW-1133">Transmembrane helix</keyword>
<sequence>MKKNKIQQQVQTAKTFETLVDRYNHRSKKTAWIIAGCSFVVMLISVLAISFLVPLKEKELAIVRVDNTTGRTELLTQVSQEKILQEEALGRYFVSQYIKLREGYNYPSLQNDYDLVQRYSSNAVKEAYLLFFDSDKSPDKVYNNNSFQVSVQMIQLVLTPATEPDILATVRFKKTIINLKTGEKSQEYWGGRMTYHFDLSKEGTSEEKEQNPLGFTVTSFVMSKEMQGG</sequence>
<dbReference type="Proteomes" id="UP001177597">
    <property type="component" value="Plasmid paIh3"/>
</dbReference>
<dbReference type="PIRSF" id="PIRSF003299">
    <property type="entry name" value="VirB8_PtlE"/>
    <property type="match status" value="1"/>
</dbReference>
<organism evidence="7 8">
    <name type="scientific">Arsenophonus nasoniae</name>
    <name type="common">son-killer infecting Nasonia vitripennis</name>
    <dbReference type="NCBI Taxonomy" id="638"/>
    <lineage>
        <taxon>Bacteria</taxon>
        <taxon>Pseudomonadati</taxon>
        <taxon>Pseudomonadota</taxon>
        <taxon>Gammaproteobacteria</taxon>
        <taxon>Enterobacterales</taxon>
        <taxon>Morganellaceae</taxon>
        <taxon>Arsenophonus</taxon>
    </lineage>
</organism>
<dbReference type="InterPro" id="IPR026264">
    <property type="entry name" value="VirB8/PtlE"/>
</dbReference>
<evidence type="ECO:0000256" key="5">
    <source>
        <dbReference type="SAM" id="Phobius"/>
    </source>
</evidence>
<proteinExistence type="predicted"/>
<dbReference type="Pfam" id="PF04335">
    <property type="entry name" value="VirB8"/>
    <property type="match status" value="1"/>
</dbReference>
<dbReference type="AlphaFoldDB" id="A0AA95K2C4"/>
<evidence type="ECO:0000256" key="3">
    <source>
        <dbReference type="ARBA" id="ARBA00022989"/>
    </source>
</evidence>
<reference evidence="7" key="1">
    <citation type="submission" date="2023-04" db="EMBL/GenBank/DDBJ databases">
        <title>Genome dynamics across the evolutionary transition to endosymbiosis.</title>
        <authorList>
            <person name="Siozios S."/>
            <person name="Nadal-Jimenez P."/>
            <person name="Azagi T."/>
            <person name="Sprong H."/>
            <person name="Frost C.L."/>
            <person name="Parratt S.R."/>
            <person name="Taylor G."/>
            <person name="Brettell L."/>
            <person name="Lew K.C."/>
            <person name="Croft L."/>
            <person name="King K.C."/>
            <person name="Brockhurst M.A."/>
            <person name="Hypsa V."/>
            <person name="Novakova E."/>
            <person name="Darby A.C."/>
            <person name="Hurst G.D.D."/>
        </authorList>
    </citation>
    <scope>NUCLEOTIDE SEQUENCE</scope>
    <source>
        <strain evidence="7">AIh</strain>
        <plasmid evidence="7">paIh3</plasmid>
    </source>
</reference>
<evidence type="ECO:0000256" key="4">
    <source>
        <dbReference type="ARBA" id="ARBA00023136"/>
    </source>
</evidence>
<dbReference type="SUPFAM" id="SSF54427">
    <property type="entry name" value="NTF2-like"/>
    <property type="match status" value="1"/>
</dbReference>
<keyword evidence="4 5" id="KW-0472">Membrane</keyword>
<dbReference type="GO" id="GO:0030255">
    <property type="term" value="P:protein secretion by the type IV secretion system"/>
    <property type="evidence" value="ECO:0007669"/>
    <property type="project" value="InterPro"/>
</dbReference>
<feature type="transmembrane region" description="Helical" evidence="5">
    <location>
        <begin position="31"/>
        <end position="53"/>
    </location>
</feature>
<dbReference type="InterPro" id="IPR032710">
    <property type="entry name" value="NTF2-like_dom_sf"/>
</dbReference>
<protein>
    <submittedName>
        <fullName evidence="7">Type IV secretion system protein</fullName>
    </submittedName>
</protein>
<evidence type="ECO:0000259" key="6">
    <source>
        <dbReference type="Pfam" id="PF04335"/>
    </source>
</evidence>
<dbReference type="GO" id="GO:0016020">
    <property type="term" value="C:membrane"/>
    <property type="evidence" value="ECO:0007669"/>
    <property type="project" value="UniProtKB-SubCell"/>
</dbReference>
<keyword evidence="2 5" id="KW-0812">Transmembrane</keyword>
<name>A0AA95K2C4_9GAMM</name>
<dbReference type="CDD" id="cd16424">
    <property type="entry name" value="VirB8"/>
    <property type="match status" value="1"/>
</dbReference>
<keyword evidence="7" id="KW-0614">Plasmid</keyword>